<protein>
    <recommendedName>
        <fullName evidence="2">Integrase core domain-containing protein</fullName>
    </recommendedName>
</protein>
<dbReference type="AlphaFoldDB" id="A0A450TRB2"/>
<name>A0A450TRB2_9GAMM</name>
<accession>A0A450TRB2</accession>
<organism evidence="1">
    <name type="scientific">Candidatus Kentrum sp. FM</name>
    <dbReference type="NCBI Taxonomy" id="2126340"/>
    <lineage>
        <taxon>Bacteria</taxon>
        <taxon>Pseudomonadati</taxon>
        <taxon>Pseudomonadota</taxon>
        <taxon>Gammaproteobacteria</taxon>
        <taxon>Candidatus Kentrum</taxon>
    </lineage>
</organism>
<evidence type="ECO:0008006" key="2">
    <source>
        <dbReference type="Google" id="ProtNLM"/>
    </source>
</evidence>
<sequence length="249" mass="28399">MNDTQIKTLEQIRQFLSGTLNVEFSIDSKDESYRWIERTLIRLGYRSRSKVGKGLVLDFIEKVSGYSRVQTKRLVKQYLETGRIRRRQCTRKGFTRKYTNGDIRLLARTDELHGSLSGLLPRSLVNALSRFLNRLNTSVWRSCPCPTCTTSDKARLTATYALISIKPVLKPPVSANGANPNPDGYFRVDTVHQGDLDGVKGVYYINAVDEITQFEIVCSVEKISERYLIPVLEALLDQFPFVIVNFHTD</sequence>
<proteinExistence type="predicted"/>
<gene>
    <name evidence="1" type="ORF">BECKFM1743A_GA0114220_105582</name>
</gene>
<evidence type="ECO:0000313" key="1">
    <source>
        <dbReference type="EMBL" id="VFJ70717.1"/>
    </source>
</evidence>
<reference evidence="1" key="1">
    <citation type="submission" date="2019-02" db="EMBL/GenBank/DDBJ databases">
        <authorList>
            <person name="Gruber-Vodicka R. H."/>
            <person name="Seah K. B. B."/>
        </authorList>
    </citation>
    <scope>NUCLEOTIDE SEQUENCE</scope>
    <source>
        <strain evidence="1">BECK_BZ163</strain>
    </source>
</reference>
<dbReference type="EMBL" id="CAADEZ010000558">
    <property type="protein sequence ID" value="VFJ70717.1"/>
    <property type="molecule type" value="Genomic_DNA"/>
</dbReference>